<feature type="non-terminal residue" evidence="3">
    <location>
        <position position="65"/>
    </location>
</feature>
<dbReference type="EMBL" id="KQ964909">
    <property type="protein sequence ID" value="KXN65332.1"/>
    <property type="molecule type" value="Genomic_DNA"/>
</dbReference>
<reference evidence="3 4" key="1">
    <citation type="journal article" date="2015" name="Genome Biol. Evol.">
        <title>Phylogenomic analyses indicate that early fungi evolved digesting cell walls of algal ancestors of land plants.</title>
        <authorList>
            <person name="Chang Y."/>
            <person name="Wang S."/>
            <person name="Sekimoto S."/>
            <person name="Aerts A.L."/>
            <person name="Choi C."/>
            <person name="Clum A."/>
            <person name="LaButti K.M."/>
            <person name="Lindquist E.A."/>
            <person name="Yee Ngan C."/>
            <person name="Ohm R.A."/>
            <person name="Salamov A.A."/>
            <person name="Grigoriev I.V."/>
            <person name="Spatafora J.W."/>
            <person name="Berbee M.L."/>
        </authorList>
    </citation>
    <scope>NUCLEOTIDE SEQUENCE [LARGE SCALE GENOMIC DNA]</scope>
    <source>
        <strain evidence="3 4">NRRL 28638</strain>
    </source>
</reference>
<feature type="compositionally biased region" description="Basic and acidic residues" evidence="1">
    <location>
        <begin position="1"/>
        <end position="20"/>
    </location>
</feature>
<gene>
    <name evidence="3" type="ORF">CONCODRAFT_13119</name>
</gene>
<dbReference type="OrthoDB" id="116380at2759"/>
<accession>A0A137NRI1</accession>
<evidence type="ECO:0000256" key="1">
    <source>
        <dbReference type="SAM" id="MobiDB-lite"/>
    </source>
</evidence>
<dbReference type="SUPFAM" id="SSF81665">
    <property type="entry name" value="Calcium ATPase, transmembrane domain M"/>
    <property type="match status" value="1"/>
</dbReference>
<proteinExistence type="predicted"/>
<feature type="domain" description="Cation-transporting P-type ATPase N-terminal" evidence="2">
    <location>
        <begin position="26"/>
        <end position="65"/>
    </location>
</feature>
<dbReference type="InterPro" id="IPR004014">
    <property type="entry name" value="ATPase_P-typ_cation-transptr_N"/>
</dbReference>
<dbReference type="Proteomes" id="UP000070444">
    <property type="component" value="Unassembled WGS sequence"/>
</dbReference>
<feature type="region of interest" description="Disordered" evidence="1">
    <location>
        <begin position="1"/>
        <end position="25"/>
    </location>
</feature>
<protein>
    <recommendedName>
        <fullName evidence="2">Cation-transporting P-type ATPase N-terminal domain-containing protein</fullName>
    </recommendedName>
</protein>
<dbReference type="InterPro" id="IPR023298">
    <property type="entry name" value="ATPase_P-typ_TM_dom_sf"/>
</dbReference>
<dbReference type="AlphaFoldDB" id="A0A137NRI1"/>
<dbReference type="Pfam" id="PF00690">
    <property type="entry name" value="Cation_ATPase_N"/>
    <property type="match status" value="1"/>
</dbReference>
<name>A0A137NRI1_CONC2</name>
<dbReference type="STRING" id="796925.A0A137NRI1"/>
<evidence type="ECO:0000259" key="2">
    <source>
        <dbReference type="Pfam" id="PF00690"/>
    </source>
</evidence>
<evidence type="ECO:0000313" key="4">
    <source>
        <dbReference type="Proteomes" id="UP000070444"/>
    </source>
</evidence>
<sequence length="65" mass="7474">MSHDEKKEAVLVEHDHKETQDELPPELEELLQTNTATGLSDAEYKDRLLKFGPNELPEKKSNPFL</sequence>
<organism evidence="3 4">
    <name type="scientific">Conidiobolus coronatus (strain ATCC 28846 / CBS 209.66 / NRRL 28638)</name>
    <name type="common">Delacroixia coronata</name>
    <dbReference type="NCBI Taxonomy" id="796925"/>
    <lineage>
        <taxon>Eukaryota</taxon>
        <taxon>Fungi</taxon>
        <taxon>Fungi incertae sedis</taxon>
        <taxon>Zoopagomycota</taxon>
        <taxon>Entomophthoromycotina</taxon>
        <taxon>Entomophthoromycetes</taxon>
        <taxon>Entomophthorales</taxon>
        <taxon>Ancylistaceae</taxon>
        <taxon>Conidiobolus</taxon>
    </lineage>
</organism>
<keyword evidence="4" id="KW-1185">Reference proteome</keyword>
<evidence type="ECO:0000313" key="3">
    <source>
        <dbReference type="EMBL" id="KXN65332.1"/>
    </source>
</evidence>